<evidence type="ECO:0000256" key="1">
    <source>
        <dbReference type="SAM" id="Phobius"/>
    </source>
</evidence>
<dbReference type="AlphaFoldDB" id="A0A8J8WDC2"/>
<proteinExistence type="predicted"/>
<keyword evidence="1" id="KW-0812">Transmembrane</keyword>
<dbReference type="OrthoDB" id="5593235at2759"/>
<feature type="transmembrane region" description="Helical" evidence="1">
    <location>
        <begin position="30"/>
        <end position="48"/>
    </location>
</feature>
<protein>
    <submittedName>
        <fullName evidence="2">Uncharacterized protein</fullName>
    </submittedName>
</protein>
<dbReference type="Proteomes" id="UP000631181">
    <property type="component" value="Unassembled WGS sequence"/>
</dbReference>
<dbReference type="EMBL" id="WIWV01000178">
    <property type="protein sequence ID" value="KAF7712442.1"/>
    <property type="molecule type" value="Genomic_DNA"/>
</dbReference>
<sequence>MGSLRDVDDVETIGEQFECRLFKKHYLIKGLLWAVLLYGGLVLSIIAYCNPALLPFSPLSYVFNIEVSPFFAFSQGSEYFPKPHGVRIVALVPFHYHERTAILDCYLQNNLVQNRGLLDQVVFIPQTDDAFSLQWLDALVQKTPEYAISVGEDDMDWKFTQANVLYVRIDGDVVFLEDHTIPTIVKTRLEDPDSLMISANVMSEGALSSLHSHHGVALPYLPELDEADQDPRTNGQSHSDWHASNLPLWNGPAAFVIEKEFRPPFQGHRWLPAAEEGLDRDPIASAMRRETGPSLQEWTVSAQHHYSFLDHLESNTLSRYKFPLWKNPPEAVSRTLGCFWGKDATALRELYGQQTASEGLSTIWTASDGSRPNITIDGKGLASHYSAEMAVAGLDSTDLLERYHAYAQENVCRPTR</sequence>
<name>A0A8J8WDC2_9EURO</name>
<evidence type="ECO:0000313" key="2">
    <source>
        <dbReference type="EMBL" id="KAF7712442.1"/>
    </source>
</evidence>
<organism evidence="2 3">
    <name type="scientific">Penicillium ucsense</name>
    <dbReference type="NCBI Taxonomy" id="2839758"/>
    <lineage>
        <taxon>Eukaryota</taxon>
        <taxon>Fungi</taxon>
        <taxon>Dikarya</taxon>
        <taxon>Ascomycota</taxon>
        <taxon>Pezizomycotina</taxon>
        <taxon>Eurotiomycetes</taxon>
        <taxon>Eurotiomycetidae</taxon>
        <taxon>Eurotiales</taxon>
        <taxon>Aspergillaceae</taxon>
        <taxon>Penicillium</taxon>
    </lineage>
</organism>
<evidence type="ECO:0000313" key="3">
    <source>
        <dbReference type="Proteomes" id="UP000631181"/>
    </source>
</evidence>
<accession>A0A8J8WDC2</accession>
<keyword evidence="1" id="KW-1133">Transmembrane helix</keyword>
<reference evidence="2" key="1">
    <citation type="journal article" date="2020" name="Front. Microbiol.">
        <title>Gene regulatory networks of Penicillium echinulatum 2HH and Penicillium oxalicum 114-2 inferred by a computational biology approach.</title>
        <authorList>
            <person name="Lenz A.R."/>
            <person name="Galan-Vasquez E."/>
            <person name="Balbinot E."/>
            <person name="De Abreu F.P."/>
            <person name="De Oliveira N.S."/>
            <person name="Da Rosa L.O."/>
            <person name="De Avila E Silva S."/>
            <person name="Camassola M."/>
            <person name="Dillon A.J.P."/>
            <person name="Perez-Rueda E."/>
        </authorList>
    </citation>
    <scope>NUCLEOTIDE SEQUENCE</scope>
    <source>
        <strain evidence="2">S1M29</strain>
    </source>
</reference>
<gene>
    <name evidence="2" type="ORF">PECM_002776</name>
</gene>
<keyword evidence="3" id="KW-1185">Reference proteome</keyword>
<comment type="caution">
    <text evidence="2">The sequence shown here is derived from an EMBL/GenBank/DDBJ whole genome shotgun (WGS) entry which is preliminary data.</text>
</comment>
<keyword evidence="1" id="KW-0472">Membrane</keyword>